<dbReference type="EMBL" id="MPKY01000004">
    <property type="protein sequence ID" value="OJS97955.1"/>
    <property type="molecule type" value="Genomic_DNA"/>
</dbReference>
<keyword evidence="1 2" id="KW-0732">Signal</keyword>
<dbReference type="CDD" id="cd19963">
    <property type="entry name" value="PBP1_BMP-like"/>
    <property type="match status" value="1"/>
</dbReference>
<name>A0A1M2URK3_MARNT</name>
<evidence type="ECO:0000259" key="3">
    <source>
        <dbReference type="Pfam" id="PF02608"/>
    </source>
</evidence>
<proteinExistence type="predicted"/>
<protein>
    <recommendedName>
        <fullName evidence="3">ABC transporter substrate-binding protein PnrA-like domain-containing protein</fullName>
    </recommendedName>
</protein>
<accession>A0A1M2URK3</accession>
<dbReference type="InterPro" id="IPR052910">
    <property type="entry name" value="ABC-Purine-Binding"/>
</dbReference>
<dbReference type="GO" id="GO:0005886">
    <property type="term" value="C:plasma membrane"/>
    <property type="evidence" value="ECO:0007669"/>
    <property type="project" value="InterPro"/>
</dbReference>
<feature type="chain" id="PRO_5012431352" description="ABC transporter substrate-binding protein PnrA-like domain-containing protein" evidence="2">
    <location>
        <begin position="29"/>
        <end position="359"/>
    </location>
</feature>
<evidence type="ECO:0000256" key="1">
    <source>
        <dbReference type="ARBA" id="ARBA00022729"/>
    </source>
</evidence>
<dbReference type="OrthoDB" id="9769871at2"/>
<sequence length="359" mass="39374">MKRRITMKKVIRTLLATSILAASLPAVAETKVGFIYVGPKTDYGYNYAQEQGRLYLEEHLENVETVAFENIAENADVQRVMERMVRSGIEVVFPTSYGYLDHALKVAEKYPEVYFAHSGGLKTSDNLMTYFAEIDQAMYLSGVAAGLTTKTNHLGFIAAHPIPQVLRNINAFTRGAQSVNPEVTTSVIWTSSWSDPTKEAEAAEALISEGADVLTGHVDSPINYVQVAERRGVYSVGYHADASQFAPQGWLVGAVWNWGPMMVNIVNSANNGTWKSEHLRGDLLTGAAKLSDFGSAVSAEDRQTVLDRQDAIMNEGFKVWAGPVIGQDGTVLVEEGDVMTLNETEKMDFLVQGVKGRLK</sequence>
<feature type="signal peptide" evidence="2">
    <location>
        <begin position="1"/>
        <end position="28"/>
    </location>
</feature>
<dbReference type="Gene3D" id="3.40.50.2300">
    <property type="match status" value="2"/>
</dbReference>
<evidence type="ECO:0000313" key="4">
    <source>
        <dbReference type="EMBL" id="OJS97955.1"/>
    </source>
</evidence>
<dbReference type="AlphaFoldDB" id="A0A1M2URK3"/>
<evidence type="ECO:0000256" key="2">
    <source>
        <dbReference type="SAM" id="SignalP"/>
    </source>
</evidence>
<dbReference type="InterPro" id="IPR003760">
    <property type="entry name" value="PnrA-like"/>
</dbReference>
<dbReference type="PANTHER" id="PTHR43208">
    <property type="entry name" value="ABC TRANSPORTER SUBSTRATE-BINDING PROTEIN"/>
    <property type="match status" value="1"/>
</dbReference>
<keyword evidence="5" id="KW-1185">Reference proteome</keyword>
<organism evidence="4 5">
    <name type="scientific">Marinobacter nauticus</name>
    <name type="common">Marinobacter hydrocarbonoclasticus</name>
    <name type="synonym">Marinobacter aquaeolei</name>
    <dbReference type="NCBI Taxonomy" id="2743"/>
    <lineage>
        <taxon>Bacteria</taxon>
        <taxon>Pseudomonadati</taxon>
        <taxon>Pseudomonadota</taxon>
        <taxon>Gammaproteobacteria</taxon>
        <taxon>Pseudomonadales</taxon>
        <taxon>Marinobacteraceae</taxon>
        <taxon>Marinobacter</taxon>
    </lineage>
</organism>
<reference evidence="4" key="1">
    <citation type="submission" date="2016-11" db="EMBL/GenBank/DDBJ databases">
        <title>Draft Genome Sequence of Marinobacter hydrocarbonoclasticus strain STW2, a polyaromatic aromatic hydrocarbon degrading and denitrifying bacterium from rhizosphere of Seagrass Enhalus acodoides.</title>
        <authorList>
            <person name="Ling J."/>
            <person name="Dong J."/>
        </authorList>
    </citation>
    <scope>NUCLEOTIDE SEQUENCE [LARGE SCALE GENOMIC DNA]</scope>
    <source>
        <strain evidence="4">STW2</strain>
    </source>
</reference>
<gene>
    <name evidence="4" type="ORF">BEE62_16685</name>
</gene>
<comment type="caution">
    <text evidence="4">The sequence shown here is derived from an EMBL/GenBank/DDBJ whole genome shotgun (WGS) entry which is preliminary data.</text>
</comment>
<dbReference type="PANTHER" id="PTHR43208:SF1">
    <property type="entry name" value="ABC TRANSPORTER SUBSTRATE-BINDING PROTEIN"/>
    <property type="match status" value="1"/>
</dbReference>
<evidence type="ECO:0000313" key="5">
    <source>
        <dbReference type="Proteomes" id="UP000183986"/>
    </source>
</evidence>
<dbReference type="Pfam" id="PF02608">
    <property type="entry name" value="Bmp"/>
    <property type="match status" value="1"/>
</dbReference>
<feature type="domain" description="ABC transporter substrate-binding protein PnrA-like" evidence="3">
    <location>
        <begin position="30"/>
        <end position="319"/>
    </location>
</feature>
<dbReference type="Proteomes" id="UP000183986">
    <property type="component" value="Unassembled WGS sequence"/>
</dbReference>